<sequence>MHIFANKGPENTQTTLKLALEKANELQTSLVIATNTGQSVQGLLDLMKEMQIERPVIAVSHVYGMREPGKNELTDEMRAYLENQGVVIVTAAHALSGAERAFSNRFKGQGPIEIMAHTLRMFSQGVKVAVEISTMALDAGRIPYGKPVVAIGGSGSGQDSAVVLTPSYTHCILDTKIHEILCKPYTG</sequence>
<accession>A0A9D1HNI5</accession>
<reference evidence="1" key="1">
    <citation type="submission" date="2020-10" db="EMBL/GenBank/DDBJ databases">
        <authorList>
            <person name="Gilroy R."/>
        </authorList>
    </citation>
    <scope>NUCLEOTIDE SEQUENCE</scope>
    <source>
        <strain evidence="1">CHK195-11698</strain>
    </source>
</reference>
<dbReference type="Proteomes" id="UP000824175">
    <property type="component" value="Unassembled WGS sequence"/>
</dbReference>
<name>A0A9D1HNI5_9FIRM</name>
<evidence type="ECO:0000313" key="2">
    <source>
        <dbReference type="Proteomes" id="UP000824175"/>
    </source>
</evidence>
<reference evidence="1" key="2">
    <citation type="journal article" date="2021" name="PeerJ">
        <title>Extensive microbial diversity within the chicken gut microbiome revealed by metagenomics and culture.</title>
        <authorList>
            <person name="Gilroy R."/>
            <person name="Ravi A."/>
            <person name="Getino M."/>
            <person name="Pursley I."/>
            <person name="Horton D.L."/>
            <person name="Alikhan N.F."/>
            <person name="Baker D."/>
            <person name="Gharbi K."/>
            <person name="Hall N."/>
            <person name="Watson M."/>
            <person name="Adriaenssens E.M."/>
            <person name="Foster-Nyarko E."/>
            <person name="Jarju S."/>
            <person name="Secka A."/>
            <person name="Antonio M."/>
            <person name="Oren A."/>
            <person name="Chaudhuri R.R."/>
            <person name="La Ragione R."/>
            <person name="Hildebrand F."/>
            <person name="Pallen M.J."/>
        </authorList>
    </citation>
    <scope>NUCLEOTIDE SEQUENCE</scope>
    <source>
        <strain evidence="1">CHK195-11698</strain>
    </source>
</reference>
<dbReference type="EMBL" id="DVMJ01000019">
    <property type="protein sequence ID" value="HIU12982.1"/>
    <property type="molecule type" value="Genomic_DNA"/>
</dbReference>
<dbReference type="InterPro" id="IPR036918">
    <property type="entry name" value="Pyrv_Knase_C_sf"/>
</dbReference>
<evidence type="ECO:0008006" key="3">
    <source>
        <dbReference type="Google" id="ProtNLM"/>
    </source>
</evidence>
<dbReference type="AlphaFoldDB" id="A0A9D1HNI5"/>
<dbReference type="InterPro" id="IPR015074">
    <property type="entry name" value="DUF1867"/>
</dbReference>
<organism evidence="1 2">
    <name type="scientific">Candidatus Fimiplasma intestinipullorum</name>
    <dbReference type="NCBI Taxonomy" id="2840825"/>
    <lineage>
        <taxon>Bacteria</taxon>
        <taxon>Bacillati</taxon>
        <taxon>Bacillota</taxon>
        <taxon>Clostridia</taxon>
        <taxon>Eubacteriales</taxon>
        <taxon>Candidatus Fimiplasma</taxon>
    </lineage>
</organism>
<protein>
    <recommendedName>
        <fullName evidence="3">Pyruvate kinase C-terminal domain-containing protein</fullName>
    </recommendedName>
</protein>
<dbReference type="PIRSF" id="PIRSF016138">
    <property type="entry name" value="UCP016138"/>
    <property type="match status" value="1"/>
</dbReference>
<evidence type="ECO:0000313" key="1">
    <source>
        <dbReference type="EMBL" id="HIU12982.1"/>
    </source>
</evidence>
<proteinExistence type="predicted"/>
<gene>
    <name evidence="1" type="ORF">IAD15_02815</name>
</gene>
<dbReference type="Gene3D" id="3.40.1380.20">
    <property type="entry name" value="Pyruvate kinase, C-terminal domain"/>
    <property type="match status" value="1"/>
</dbReference>
<comment type="caution">
    <text evidence="1">The sequence shown here is derived from an EMBL/GenBank/DDBJ whole genome shotgun (WGS) entry which is preliminary data.</text>
</comment>
<dbReference type="SUPFAM" id="SSF52935">
    <property type="entry name" value="PK C-terminal domain-like"/>
    <property type="match status" value="1"/>
</dbReference>